<feature type="binding site" evidence="7">
    <location>
        <begin position="328"/>
        <end position="330"/>
    </location>
    <ligand>
        <name>GTP</name>
        <dbReference type="ChEBI" id="CHEBI:37565"/>
    </ligand>
</feature>
<dbReference type="PROSITE" id="PS51705">
    <property type="entry name" value="G_HFLX"/>
    <property type="match status" value="1"/>
</dbReference>
<evidence type="ECO:0000256" key="7">
    <source>
        <dbReference type="PIRSR" id="PIRSR006809-1"/>
    </source>
</evidence>
<evidence type="ECO:0000256" key="4">
    <source>
        <dbReference type="ARBA" id="ARBA00022741"/>
    </source>
</evidence>
<accession>C1E7R5</accession>
<feature type="binding site" evidence="8">
    <location>
        <position position="214"/>
    </location>
    <ligand>
        <name>Mg(2+)</name>
        <dbReference type="ChEBI" id="CHEBI:18420"/>
    </ligand>
</feature>
<dbReference type="InterPro" id="IPR032305">
    <property type="entry name" value="GTP-bd_M"/>
</dbReference>
<dbReference type="GeneID" id="8244408"/>
<dbReference type="Proteomes" id="UP000002009">
    <property type="component" value="Chromosome 6"/>
</dbReference>
<dbReference type="FunFam" id="3.40.50.11060:FF:000001">
    <property type="entry name" value="GTPase HflX"/>
    <property type="match status" value="1"/>
</dbReference>
<evidence type="ECO:0000256" key="2">
    <source>
        <dbReference type="ARBA" id="ARBA00022490"/>
    </source>
</evidence>
<dbReference type="Gene3D" id="3.40.50.300">
    <property type="entry name" value="P-loop containing nucleotide triphosphate hydrolases"/>
    <property type="match status" value="1"/>
</dbReference>
<keyword evidence="4 7" id="KW-0547">Nucleotide-binding</keyword>
<dbReference type="KEGG" id="mis:MICPUN_82419"/>
<dbReference type="RefSeq" id="XP_002502770.1">
    <property type="nucleotide sequence ID" value="XM_002502724.1"/>
</dbReference>
<dbReference type="NCBIfam" id="TIGR03156">
    <property type="entry name" value="GTP_HflX"/>
    <property type="match status" value="1"/>
</dbReference>
<evidence type="ECO:0000259" key="10">
    <source>
        <dbReference type="PROSITE" id="PS51705"/>
    </source>
</evidence>
<dbReference type="InParanoid" id="C1E7R5"/>
<feature type="binding site" evidence="7">
    <location>
        <begin position="300"/>
        <end position="303"/>
    </location>
    <ligand>
        <name>GTP</name>
        <dbReference type="ChEBI" id="CHEBI:37565"/>
    </ligand>
</feature>
<dbReference type="PIRSF" id="PIRSF006809">
    <property type="entry name" value="GTP-binding_hflX_prd"/>
    <property type="match status" value="1"/>
</dbReference>
<dbReference type="OrthoDB" id="10268034at2759"/>
<keyword evidence="9" id="KW-0175">Coiled coil</keyword>
<keyword evidence="6 7" id="KW-0342">GTP-binding</keyword>
<dbReference type="CDD" id="cd01878">
    <property type="entry name" value="HflX"/>
    <property type="match status" value="1"/>
</dbReference>
<dbReference type="Pfam" id="PF13167">
    <property type="entry name" value="GTP-bdg_N"/>
    <property type="match status" value="1"/>
</dbReference>
<organism evidence="11 12">
    <name type="scientific">Micromonas commoda (strain RCC299 / NOUM17 / CCMP2709)</name>
    <name type="common">Picoplanktonic green alga</name>
    <dbReference type="NCBI Taxonomy" id="296587"/>
    <lineage>
        <taxon>Eukaryota</taxon>
        <taxon>Viridiplantae</taxon>
        <taxon>Chlorophyta</taxon>
        <taxon>Mamiellophyceae</taxon>
        <taxon>Mamiellales</taxon>
        <taxon>Mamiellaceae</taxon>
        <taxon>Micromonas</taxon>
    </lineage>
</organism>
<feature type="binding site" evidence="7">
    <location>
        <begin position="212"/>
        <end position="216"/>
    </location>
    <ligand>
        <name>GTP</name>
        <dbReference type="ChEBI" id="CHEBI:37565"/>
    </ligand>
</feature>
<keyword evidence="3 8" id="KW-0479">Metal-binding</keyword>
<evidence type="ECO:0000256" key="5">
    <source>
        <dbReference type="ARBA" id="ARBA00022842"/>
    </source>
</evidence>
<dbReference type="OMA" id="VEHRKRY"/>
<comment type="cofactor">
    <cofactor evidence="8">
        <name>Mg(2+)</name>
        <dbReference type="ChEBI" id="CHEBI:18420"/>
    </cofactor>
</comment>
<feature type="binding site" evidence="7">
    <location>
        <begin position="187"/>
        <end position="194"/>
    </location>
    <ligand>
        <name>GTP</name>
        <dbReference type="ChEBI" id="CHEBI:37565"/>
    </ligand>
</feature>
<dbReference type="AlphaFoldDB" id="C1E7R5"/>
<name>C1E7R5_MICCC</name>
<dbReference type="FunCoup" id="C1E7R5">
    <property type="interactions" value="231"/>
</dbReference>
<dbReference type="GO" id="GO:0005737">
    <property type="term" value="C:cytoplasm"/>
    <property type="evidence" value="ECO:0007669"/>
    <property type="project" value="UniProtKB-SubCell"/>
</dbReference>
<dbReference type="Pfam" id="PF01926">
    <property type="entry name" value="MMR_HSR1"/>
    <property type="match status" value="1"/>
</dbReference>
<proteinExistence type="inferred from homology"/>
<dbReference type="InterPro" id="IPR016496">
    <property type="entry name" value="GTPase_HflX"/>
</dbReference>
<comment type="subcellular location">
    <subcellularLocation>
        <location evidence="1">Cytoplasm</location>
    </subcellularLocation>
</comment>
<dbReference type="SUPFAM" id="SSF52540">
    <property type="entry name" value="P-loop containing nucleoside triphosphate hydrolases"/>
    <property type="match status" value="1"/>
</dbReference>
<dbReference type="InterPro" id="IPR006073">
    <property type="entry name" value="GTP-bd"/>
</dbReference>
<sequence length="447" mass="49106">MEDSLAELAELAQSAGLEVVATLTQRMKHPHSGTYVGKGKLRELRRLRDPTVDTVIFDTELTPRQNRNIEQYLDGKVRVCDRTMLILDIFSQRARTAEGQLQVEMAQLEYQLPRLSRMWTHLDRTAGGGGAGGQVKGMGEKQIEIDKRLLRDRIQFLKKKLDKVKTHRMLYRDRRKETPVPVVSLVGYTNAGKSSLLNALTAADVYAEDQLFATLDPTTRRFPLPNGKDVLVTDTVGFIQNLPTELVAAFRATLEEIVDSTMLVHVVDISSPLAGAQVAAVDTVLKELGASDIPRVTVWNKSDASIASGKDPEALAEEARSRGAVVTSATTGFGIDSLVHALQDTLVRVALVRVEIDVPYDVGGVIGEVRKAGVVESETYWQGGTRVVAHVPSATARRLAHLAVTDSSPRLEDLEAAAEEGEPQWSREDEEAFLAMMLEEEEEEASA</sequence>
<evidence type="ECO:0000256" key="3">
    <source>
        <dbReference type="ARBA" id="ARBA00022723"/>
    </source>
</evidence>
<dbReference type="Gene3D" id="3.40.50.11060">
    <property type="entry name" value="GTPase HflX, N-terminal domain"/>
    <property type="match status" value="1"/>
</dbReference>
<gene>
    <name evidence="11" type="ORF">MICPUN_82419</name>
</gene>
<dbReference type="STRING" id="296587.C1E7R5"/>
<dbReference type="EMBL" id="CP001327">
    <property type="protein sequence ID" value="ACO64028.1"/>
    <property type="molecule type" value="Genomic_DNA"/>
</dbReference>
<dbReference type="PANTHER" id="PTHR10229">
    <property type="entry name" value="GTP-BINDING PROTEIN HFLX"/>
    <property type="match status" value="1"/>
</dbReference>
<dbReference type="InterPro" id="IPR030394">
    <property type="entry name" value="G_HFLX_dom"/>
</dbReference>
<keyword evidence="12" id="KW-1185">Reference proteome</keyword>
<evidence type="ECO:0000256" key="8">
    <source>
        <dbReference type="PIRSR" id="PIRSR006809-2"/>
    </source>
</evidence>
<dbReference type="GO" id="GO:0046872">
    <property type="term" value="F:metal ion binding"/>
    <property type="evidence" value="ECO:0007669"/>
    <property type="project" value="UniProtKB-KW"/>
</dbReference>
<dbReference type="eggNOG" id="KOG0410">
    <property type="taxonomic scope" value="Eukaryota"/>
</dbReference>
<dbReference type="PANTHER" id="PTHR10229:SF0">
    <property type="entry name" value="GTP-BINDING PROTEIN 6-RELATED"/>
    <property type="match status" value="1"/>
</dbReference>
<keyword evidence="5 8" id="KW-0460">Magnesium</keyword>
<feature type="binding site" evidence="7">
    <location>
        <begin position="234"/>
        <end position="237"/>
    </location>
    <ligand>
        <name>GTP</name>
        <dbReference type="ChEBI" id="CHEBI:37565"/>
    </ligand>
</feature>
<keyword evidence="2" id="KW-0963">Cytoplasm</keyword>
<dbReference type="Gene3D" id="6.10.250.2860">
    <property type="match status" value="1"/>
</dbReference>
<dbReference type="InterPro" id="IPR025121">
    <property type="entry name" value="GTPase_HflX_N"/>
</dbReference>
<protein>
    <recommendedName>
        <fullName evidence="10">Hflx-type G domain-containing protein</fullName>
    </recommendedName>
</protein>
<reference evidence="11 12" key="1">
    <citation type="journal article" date="2009" name="Science">
        <title>Green evolution and dynamic adaptations revealed by genomes of the marine picoeukaryotes Micromonas.</title>
        <authorList>
            <person name="Worden A.Z."/>
            <person name="Lee J.H."/>
            <person name="Mock T."/>
            <person name="Rouze P."/>
            <person name="Simmons M.P."/>
            <person name="Aerts A.L."/>
            <person name="Allen A.E."/>
            <person name="Cuvelier M.L."/>
            <person name="Derelle E."/>
            <person name="Everett M.V."/>
            <person name="Foulon E."/>
            <person name="Grimwood J."/>
            <person name="Gundlach H."/>
            <person name="Henrissat B."/>
            <person name="Napoli C."/>
            <person name="McDonald S.M."/>
            <person name="Parker M.S."/>
            <person name="Rombauts S."/>
            <person name="Salamov A."/>
            <person name="Von Dassow P."/>
            <person name="Badger J.H."/>
            <person name="Coutinho P.M."/>
            <person name="Demir E."/>
            <person name="Dubchak I."/>
            <person name="Gentemann C."/>
            <person name="Eikrem W."/>
            <person name="Gready J.E."/>
            <person name="John U."/>
            <person name="Lanier W."/>
            <person name="Lindquist E.A."/>
            <person name="Lucas S."/>
            <person name="Mayer K.F."/>
            <person name="Moreau H."/>
            <person name="Not F."/>
            <person name="Otillar R."/>
            <person name="Panaud O."/>
            <person name="Pangilinan J."/>
            <person name="Paulsen I."/>
            <person name="Piegu B."/>
            <person name="Poliakov A."/>
            <person name="Robbens S."/>
            <person name="Schmutz J."/>
            <person name="Toulza E."/>
            <person name="Wyss T."/>
            <person name="Zelensky A."/>
            <person name="Zhou K."/>
            <person name="Armbrust E.V."/>
            <person name="Bhattacharya D."/>
            <person name="Goodenough U.W."/>
            <person name="Van de Peer Y."/>
            <person name="Grigoriev I.V."/>
        </authorList>
    </citation>
    <scope>NUCLEOTIDE SEQUENCE [LARGE SCALE GENOMIC DNA]</scope>
    <source>
        <strain evidence="12">RCC299 / NOUM17</strain>
    </source>
</reference>
<dbReference type="PRINTS" id="PR00326">
    <property type="entry name" value="GTP1OBG"/>
</dbReference>
<dbReference type="FunFam" id="3.40.50.300:FF:000173">
    <property type="entry name" value="GTPase HflX"/>
    <property type="match status" value="1"/>
</dbReference>
<dbReference type="InterPro" id="IPR042108">
    <property type="entry name" value="GTPase_HflX_N_sf"/>
</dbReference>
<feature type="coiled-coil region" evidence="9">
    <location>
        <begin position="140"/>
        <end position="167"/>
    </location>
</feature>
<evidence type="ECO:0000313" key="12">
    <source>
        <dbReference type="Proteomes" id="UP000002009"/>
    </source>
</evidence>
<evidence type="ECO:0000256" key="9">
    <source>
        <dbReference type="SAM" id="Coils"/>
    </source>
</evidence>
<feature type="domain" description="Hflx-type G" evidence="10">
    <location>
        <begin position="181"/>
        <end position="354"/>
    </location>
</feature>
<dbReference type="GO" id="GO:0005525">
    <property type="term" value="F:GTP binding"/>
    <property type="evidence" value="ECO:0007669"/>
    <property type="project" value="UniProtKB-KW"/>
</dbReference>
<evidence type="ECO:0000256" key="1">
    <source>
        <dbReference type="ARBA" id="ARBA00004496"/>
    </source>
</evidence>
<evidence type="ECO:0000313" key="11">
    <source>
        <dbReference type="EMBL" id="ACO64028.1"/>
    </source>
</evidence>
<dbReference type="HAMAP" id="MF_00900">
    <property type="entry name" value="GTPase_HflX"/>
    <property type="match status" value="1"/>
</dbReference>
<dbReference type="GO" id="GO:0043022">
    <property type="term" value="F:ribosome binding"/>
    <property type="evidence" value="ECO:0007669"/>
    <property type="project" value="TreeGrafter"/>
</dbReference>
<evidence type="ECO:0000256" key="6">
    <source>
        <dbReference type="ARBA" id="ARBA00023134"/>
    </source>
</evidence>
<dbReference type="InterPro" id="IPR027417">
    <property type="entry name" value="P-loop_NTPase"/>
</dbReference>
<dbReference type="Pfam" id="PF16360">
    <property type="entry name" value="GTP-bdg_M"/>
    <property type="match status" value="1"/>
</dbReference>
<feature type="binding site" evidence="8">
    <location>
        <position position="194"/>
    </location>
    <ligand>
        <name>Mg(2+)</name>
        <dbReference type="ChEBI" id="CHEBI:18420"/>
    </ligand>
</feature>